<evidence type="ECO:0000256" key="5">
    <source>
        <dbReference type="ARBA" id="ARBA00022605"/>
    </source>
</evidence>
<evidence type="ECO:0000256" key="6">
    <source>
        <dbReference type="ARBA" id="ARBA00022723"/>
    </source>
</evidence>
<dbReference type="Pfam" id="PF03079">
    <property type="entry name" value="ARD"/>
    <property type="match status" value="1"/>
</dbReference>
<dbReference type="OMA" id="YLMTIRI"/>
<evidence type="ECO:0000256" key="8">
    <source>
        <dbReference type="ARBA" id="ARBA00023002"/>
    </source>
</evidence>
<protein>
    <recommendedName>
        <fullName evidence="12">acireductone dioxygenase (Fe(2+)-requiring)</fullName>
        <ecNumber evidence="12">1.13.11.54</ecNumber>
    </recommendedName>
</protein>
<keyword evidence="6" id="KW-0479">Metal-binding</keyword>
<comment type="cofactor">
    <cofactor evidence="2">
        <name>Fe(2+)</name>
        <dbReference type="ChEBI" id="CHEBI:29033"/>
    </cofactor>
</comment>
<dbReference type="AlphaFoldDB" id="A0A915J5W8"/>
<evidence type="ECO:0000256" key="10">
    <source>
        <dbReference type="ARBA" id="ARBA00023167"/>
    </source>
</evidence>
<accession>A0A915J5W8</accession>
<comment type="catalytic activity">
    <reaction evidence="1">
        <text>1,2-dihydroxy-5-(methylsulfanyl)pent-1-en-3-one + O2 = 4-methylsulfanyl-2-oxobutanoate + formate + 2 H(+)</text>
        <dbReference type="Rhea" id="RHEA:24504"/>
        <dbReference type="ChEBI" id="CHEBI:15378"/>
        <dbReference type="ChEBI" id="CHEBI:15379"/>
        <dbReference type="ChEBI" id="CHEBI:15740"/>
        <dbReference type="ChEBI" id="CHEBI:16723"/>
        <dbReference type="ChEBI" id="CHEBI:49252"/>
        <dbReference type="EC" id="1.13.11.54"/>
    </reaction>
</comment>
<keyword evidence="5" id="KW-0028">Amino-acid biosynthesis</keyword>
<keyword evidence="11" id="KW-0539">Nucleus</keyword>
<dbReference type="InterPro" id="IPR014710">
    <property type="entry name" value="RmlC-like_jellyroll"/>
</dbReference>
<evidence type="ECO:0000256" key="4">
    <source>
        <dbReference type="ARBA" id="ARBA00022596"/>
    </source>
</evidence>
<dbReference type="GO" id="GO:0009086">
    <property type="term" value="P:methionine biosynthetic process"/>
    <property type="evidence" value="ECO:0007669"/>
    <property type="project" value="UniProtKB-KW"/>
</dbReference>
<evidence type="ECO:0000256" key="11">
    <source>
        <dbReference type="ARBA" id="ARBA00023242"/>
    </source>
</evidence>
<dbReference type="PANTHER" id="PTHR23418:SF0">
    <property type="entry name" value="ACIREDUCTONE DIOXYGENASE"/>
    <property type="match status" value="1"/>
</dbReference>
<dbReference type="InterPro" id="IPR004313">
    <property type="entry name" value="ARD"/>
</dbReference>
<dbReference type="GO" id="GO:0010309">
    <property type="term" value="F:acireductone dioxygenase [iron(II)-requiring] activity"/>
    <property type="evidence" value="ECO:0007669"/>
    <property type="project" value="UniProtKB-EC"/>
</dbReference>
<dbReference type="GO" id="GO:0046872">
    <property type="term" value="F:metal ion binding"/>
    <property type="evidence" value="ECO:0007669"/>
    <property type="project" value="UniProtKB-KW"/>
</dbReference>
<keyword evidence="9" id="KW-0408">Iron</keyword>
<dbReference type="SUPFAM" id="SSF51182">
    <property type="entry name" value="RmlC-like cupins"/>
    <property type="match status" value="1"/>
</dbReference>
<sequence length="175" mass="20564">MVHAWFMSNDVDDVHLPNKPINGQYIDLGYLKEIGVTYVKFKDSENYRIELKKFCDENGFNYTDECAVTERTPEDKIKKFIQEHIHSTDQVRYISDGSAFFDVRDLQDRWIRLAVEAGDLIVIPAGMYHRSVNDKKNYLMTIRIFPIEPTYDQFSRPAEHVMARSKYLQMISNKA</sequence>
<evidence type="ECO:0000256" key="12">
    <source>
        <dbReference type="ARBA" id="ARBA00039005"/>
    </source>
</evidence>
<evidence type="ECO:0000256" key="9">
    <source>
        <dbReference type="ARBA" id="ARBA00023004"/>
    </source>
</evidence>
<dbReference type="Gene3D" id="2.60.120.10">
    <property type="entry name" value="Jelly Rolls"/>
    <property type="match status" value="1"/>
</dbReference>
<dbReference type="FunFam" id="2.60.120.10:FF:000099">
    <property type="entry name" value="1,2-dihydroxy-3-keto-5-methylthiopentene dioxygenase"/>
    <property type="match status" value="1"/>
</dbReference>
<name>A0A915J5W8_ROMCU</name>
<reference evidence="14" key="1">
    <citation type="submission" date="2022-11" db="UniProtKB">
        <authorList>
            <consortium name="WormBaseParasite"/>
        </authorList>
    </citation>
    <scope>IDENTIFICATION</scope>
</reference>
<keyword evidence="7" id="KW-0223">Dioxygenase</keyword>
<dbReference type="InterPro" id="IPR011051">
    <property type="entry name" value="RmlC_Cupin_sf"/>
</dbReference>
<dbReference type="Proteomes" id="UP000887565">
    <property type="component" value="Unplaced"/>
</dbReference>
<evidence type="ECO:0000313" key="14">
    <source>
        <dbReference type="WBParaSite" id="nRc.2.0.1.t21862-RA"/>
    </source>
</evidence>
<dbReference type="WBParaSite" id="nRc.2.0.1.t21862-RA">
    <property type="protein sequence ID" value="nRc.2.0.1.t21862-RA"/>
    <property type="gene ID" value="nRc.2.0.1.g21862"/>
</dbReference>
<keyword evidence="13" id="KW-1185">Reference proteome</keyword>
<dbReference type="PANTHER" id="PTHR23418">
    <property type="entry name" value="ACIREDUCTONE DIOXYGENASE"/>
    <property type="match status" value="1"/>
</dbReference>
<keyword evidence="3" id="KW-0963">Cytoplasm</keyword>
<keyword evidence="10" id="KW-0486">Methionine biosynthesis</keyword>
<dbReference type="EC" id="1.13.11.54" evidence="12"/>
<dbReference type="CDD" id="cd02232">
    <property type="entry name" value="cupin_ARD"/>
    <property type="match status" value="1"/>
</dbReference>
<evidence type="ECO:0000313" key="13">
    <source>
        <dbReference type="Proteomes" id="UP000887565"/>
    </source>
</evidence>
<evidence type="ECO:0000256" key="2">
    <source>
        <dbReference type="ARBA" id="ARBA00001954"/>
    </source>
</evidence>
<keyword evidence="8" id="KW-0560">Oxidoreductase</keyword>
<organism evidence="13 14">
    <name type="scientific">Romanomermis culicivorax</name>
    <name type="common">Nematode worm</name>
    <dbReference type="NCBI Taxonomy" id="13658"/>
    <lineage>
        <taxon>Eukaryota</taxon>
        <taxon>Metazoa</taxon>
        <taxon>Ecdysozoa</taxon>
        <taxon>Nematoda</taxon>
        <taxon>Enoplea</taxon>
        <taxon>Dorylaimia</taxon>
        <taxon>Mermithida</taxon>
        <taxon>Mermithoidea</taxon>
        <taxon>Mermithidae</taxon>
        <taxon>Romanomermis</taxon>
    </lineage>
</organism>
<evidence type="ECO:0000256" key="3">
    <source>
        <dbReference type="ARBA" id="ARBA00022490"/>
    </source>
</evidence>
<evidence type="ECO:0000256" key="1">
    <source>
        <dbReference type="ARBA" id="ARBA00000428"/>
    </source>
</evidence>
<evidence type="ECO:0000256" key="7">
    <source>
        <dbReference type="ARBA" id="ARBA00022964"/>
    </source>
</evidence>
<proteinExistence type="predicted"/>
<keyword evidence="4" id="KW-0533">Nickel</keyword>